<accession>A0A031JRE0</accession>
<gene>
    <name evidence="2" type="ORF">BV97_03911</name>
</gene>
<dbReference type="Proteomes" id="UP000024329">
    <property type="component" value="Unassembled WGS sequence"/>
</dbReference>
<evidence type="ECO:0000256" key="1">
    <source>
        <dbReference type="SAM" id="MobiDB-lite"/>
    </source>
</evidence>
<feature type="region of interest" description="Disordered" evidence="1">
    <location>
        <begin position="1"/>
        <end position="21"/>
    </location>
</feature>
<protein>
    <submittedName>
        <fullName evidence="2">Uncharacterized protein</fullName>
    </submittedName>
</protein>
<dbReference type="STRING" id="158500.BES08_16880"/>
<dbReference type="PATRIC" id="fig|158500.4.peg.3982"/>
<name>A0A031JRE0_9SPHN</name>
<evidence type="ECO:0000313" key="2">
    <source>
        <dbReference type="EMBL" id="EZP79474.1"/>
    </source>
</evidence>
<reference evidence="2 3" key="1">
    <citation type="submission" date="2014-03" db="EMBL/GenBank/DDBJ databases">
        <title>Whole genome sequence of Novosphingobium resinovorum KF1.</title>
        <authorList>
            <person name="Gan H.M."/>
            <person name="Gan H.Y."/>
            <person name="Chew T.H."/>
            <person name="Savka M.A."/>
        </authorList>
    </citation>
    <scope>NUCLEOTIDE SEQUENCE [LARGE SCALE GENOMIC DNA]</scope>
    <source>
        <strain evidence="2 3">KF1</strain>
    </source>
</reference>
<dbReference type="AlphaFoldDB" id="A0A031JRE0"/>
<sequence length="120" mass="12821">MQHDDEPLNAAATTPSGPEAVAAQGVTIDEHLFEDILDLEGALRLSTQATAGLGAPRATEIVMLGRKLPEPSAAKLQVLADEVRKATQAGDLARVRECHLHVIDTLVSLRTTCWAVKSEE</sequence>
<dbReference type="EMBL" id="JFYZ01000024">
    <property type="protein sequence ID" value="EZP79474.1"/>
    <property type="molecule type" value="Genomic_DNA"/>
</dbReference>
<comment type="caution">
    <text evidence="2">The sequence shown here is derived from an EMBL/GenBank/DDBJ whole genome shotgun (WGS) entry which is preliminary data.</text>
</comment>
<organism evidence="2 3">
    <name type="scientific">Novosphingobium resinovorum</name>
    <dbReference type="NCBI Taxonomy" id="158500"/>
    <lineage>
        <taxon>Bacteria</taxon>
        <taxon>Pseudomonadati</taxon>
        <taxon>Pseudomonadota</taxon>
        <taxon>Alphaproteobacteria</taxon>
        <taxon>Sphingomonadales</taxon>
        <taxon>Sphingomonadaceae</taxon>
        <taxon>Novosphingobium</taxon>
    </lineage>
</organism>
<evidence type="ECO:0000313" key="3">
    <source>
        <dbReference type="Proteomes" id="UP000024329"/>
    </source>
</evidence>
<proteinExistence type="predicted"/>